<sequence>MAEEKIIENIVNEFLDHEYPEEIQLEFQEWILNSQNRKEKDDALMKYATGLNPEFDHQLFSEKLQKVNETIDRKKNRYNKRLFIQISSIAAASLVLIVSTYLLTVKYAAVANNEVFITSSHSKGEFQLPDGSKVILNASSRLEVPADFSDNNRHVHLDGEGYFNIKKDPDHAFNIASEHVDIKVVGTIFNMKSYSSSEYAEVVLERGLVEVTGKSIFKPIRMVPGERLVIDKSVELNEVYVPNYTSWTGKQLLIDNLPLKDILVNLEHWYNVEFEVTGKFDPSPRLTFVVYNESLDNVLEQIAMLTPFKYKISNNVVYYHSE</sequence>
<keyword evidence="1" id="KW-0812">Transmembrane</keyword>
<dbReference type="Pfam" id="PF04773">
    <property type="entry name" value="FecR"/>
    <property type="match status" value="1"/>
</dbReference>
<dbReference type="InterPro" id="IPR032508">
    <property type="entry name" value="FecR_C"/>
</dbReference>
<dbReference type="AlphaFoldDB" id="A0A419W623"/>
<accession>A0A419W623</accession>
<evidence type="ECO:0000259" key="2">
    <source>
        <dbReference type="Pfam" id="PF04773"/>
    </source>
</evidence>
<comment type="caution">
    <text evidence="4">The sequence shown here is derived from an EMBL/GenBank/DDBJ whole genome shotgun (WGS) entry which is preliminary data.</text>
</comment>
<dbReference type="Pfam" id="PF16344">
    <property type="entry name" value="FecR_C"/>
    <property type="match status" value="1"/>
</dbReference>
<evidence type="ECO:0000259" key="3">
    <source>
        <dbReference type="Pfam" id="PF16344"/>
    </source>
</evidence>
<dbReference type="OrthoDB" id="1493027at2"/>
<dbReference type="GO" id="GO:0016989">
    <property type="term" value="F:sigma factor antagonist activity"/>
    <property type="evidence" value="ECO:0007669"/>
    <property type="project" value="TreeGrafter"/>
</dbReference>
<feature type="domain" description="Protein FecR C-terminal" evidence="3">
    <location>
        <begin position="252"/>
        <end position="318"/>
    </location>
</feature>
<dbReference type="InterPro" id="IPR012373">
    <property type="entry name" value="Ferrdict_sens_TM"/>
</dbReference>
<evidence type="ECO:0000313" key="4">
    <source>
        <dbReference type="EMBL" id="RKD90897.1"/>
    </source>
</evidence>
<evidence type="ECO:0000313" key="5">
    <source>
        <dbReference type="Proteomes" id="UP000283387"/>
    </source>
</evidence>
<dbReference type="InterPro" id="IPR006860">
    <property type="entry name" value="FecR"/>
</dbReference>
<keyword evidence="1" id="KW-0472">Membrane</keyword>
<dbReference type="Proteomes" id="UP000283387">
    <property type="component" value="Unassembled WGS sequence"/>
</dbReference>
<organism evidence="4 5">
    <name type="scientific">Mangrovibacterium diazotrophicum</name>
    <dbReference type="NCBI Taxonomy" id="1261403"/>
    <lineage>
        <taxon>Bacteria</taxon>
        <taxon>Pseudomonadati</taxon>
        <taxon>Bacteroidota</taxon>
        <taxon>Bacteroidia</taxon>
        <taxon>Marinilabiliales</taxon>
        <taxon>Prolixibacteraceae</taxon>
        <taxon>Mangrovibacterium</taxon>
    </lineage>
</organism>
<proteinExistence type="predicted"/>
<dbReference type="Gene3D" id="2.60.120.1440">
    <property type="match status" value="1"/>
</dbReference>
<dbReference type="PANTHER" id="PTHR30273">
    <property type="entry name" value="PERIPLASMIC SIGNAL SENSOR AND SIGMA FACTOR ACTIVATOR FECR-RELATED"/>
    <property type="match status" value="1"/>
</dbReference>
<feature type="domain" description="FecR protein" evidence="2">
    <location>
        <begin position="117"/>
        <end position="210"/>
    </location>
</feature>
<dbReference type="PIRSF" id="PIRSF018266">
    <property type="entry name" value="FecR"/>
    <property type="match status" value="1"/>
</dbReference>
<keyword evidence="1" id="KW-1133">Transmembrane helix</keyword>
<evidence type="ECO:0000256" key="1">
    <source>
        <dbReference type="SAM" id="Phobius"/>
    </source>
</evidence>
<name>A0A419W623_9BACT</name>
<dbReference type="PANTHER" id="PTHR30273:SF2">
    <property type="entry name" value="PROTEIN FECR"/>
    <property type="match status" value="1"/>
</dbReference>
<dbReference type="RefSeq" id="WP_120272257.1">
    <property type="nucleotide sequence ID" value="NZ_RAPN01000001.1"/>
</dbReference>
<dbReference type="EMBL" id="RAPN01000001">
    <property type="protein sequence ID" value="RKD90897.1"/>
    <property type="molecule type" value="Genomic_DNA"/>
</dbReference>
<gene>
    <name evidence="4" type="ORF">BC643_1242</name>
</gene>
<dbReference type="Gene3D" id="3.55.50.30">
    <property type="match status" value="1"/>
</dbReference>
<protein>
    <submittedName>
        <fullName evidence="4">FecR family protein</fullName>
    </submittedName>
</protein>
<reference evidence="4 5" key="1">
    <citation type="submission" date="2018-09" db="EMBL/GenBank/DDBJ databases">
        <title>Genomic Encyclopedia of Archaeal and Bacterial Type Strains, Phase II (KMG-II): from individual species to whole genera.</title>
        <authorList>
            <person name="Goeker M."/>
        </authorList>
    </citation>
    <scope>NUCLEOTIDE SEQUENCE [LARGE SCALE GENOMIC DNA]</scope>
    <source>
        <strain evidence="4 5">DSM 27148</strain>
    </source>
</reference>
<feature type="transmembrane region" description="Helical" evidence="1">
    <location>
        <begin position="82"/>
        <end position="103"/>
    </location>
</feature>
<keyword evidence="5" id="KW-1185">Reference proteome</keyword>